<evidence type="ECO:0000313" key="3">
    <source>
        <dbReference type="Proteomes" id="UP000481030"/>
    </source>
</evidence>
<evidence type="ECO:0000313" key="2">
    <source>
        <dbReference type="EMBL" id="KAB2331549.1"/>
    </source>
</evidence>
<evidence type="ECO:0000259" key="1">
    <source>
        <dbReference type="Pfam" id="PF26353"/>
    </source>
</evidence>
<dbReference type="EMBL" id="WBOS01000011">
    <property type="protein sequence ID" value="KAB2331549.1"/>
    <property type="molecule type" value="Genomic_DNA"/>
</dbReference>
<organism evidence="2 3">
    <name type="scientific">Cytobacillus depressus</name>
    <dbReference type="NCBI Taxonomy" id="1602942"/>
    <lineage>
        <taxon>Bacteria</taxon>
        <taxon>Bacillati</taxon>
        <taxon>Bacillota</taxon>
        <taxon>Bacilli</taxon>
        <taxon>Bacillales</taxon>
        <taxon>Bacillaceae</taxon>
        <taxon>Cytobacillus</taxon>
    </lineage>
</organism>
<reference evidence="2 3" key="1">
    <citation type="journal article" date="2016" name="Antonie Van Leeuwenhoek">
        <title>Bacillus depressus sp. nov., isolated from soil of a sunflower field.</title>
        <authorList>
            <person name="Wei X."/>
            <person name="Xin D."/>
            <person name="Xin Y."/>
            <person name="Zhang H."/>
            <person name="Wang T."/>
            <person name="Zhang J."/>
        </authorList>
    </citation>
    <scope>NUCLEOTIDE SEQUENCE [LARGE SCALE GENOMIC DNA]</scope>
    <source>
        <strain evidence="2 3">BZ1</strain>
    </source>
</reference>
<keyword evidence="3" id="KW-1185">Reference proteome</keyword>
<dbReference type="OrthoDB" id="2738838at2"/>
<dbReference type="Proteomes" id="UP000481030">
    <property type="component" value="Unassembled WGS sequence"/>
</dbReference>
<comment type="caution">
    <text evidence="2">The sequence shown here is derived from an EMBL/GenBank/DDBJ whole genome shotgun (WGS) entry which is preliminary data.</text>
</comment>
<dbReference type="AlphaFoldDB" id="A0A6L3V1D0"/>
<dbReference type="PROSITE" id="PS51257">
    <property type="entry name" value="PROKAR_LIPOPROTEIN"/>
    <property type="match status" value="1"/>
</dbReference>
<accession>A0A6L3V1D0</accession>
<feature type="domain" description="YhfM-like" evidence="1">
    <location>
        <begin position="36"/>
        <end position="137"/>
    </location>
</feature>
<gene>
    <name evidence="2" type="ORF">F7731_18360</name>
</gene>
<dbReference type="RefSeq" id="WP_151536248.1">
    <property type="nucleotide sequence ID" value="NZ_WBOS01000011.1"/>
</dbReference>
<proteinExistence type="predicted"/>
<protein>
    <recommendedName>
        <fullName evidence="1">YhfM-like domain-containing protein</fullName>
    </recommendedName>
</protein>
<dbReference type="InterPro" id="IPR058780">
    <property type="entry name" value="YhfM-like_dom"/>
</dbReference>
<dbReference type="Pfam" id="PF26353">
    <property type="entry name" value="YhfM"/>
    <property type="match status" value="1"/>
</dbReference>
<name>A0A6L3V1D0_9BACI</name>
<sequence length="142" mass="16619">MSKRRRIKIIKLFFKYLCIIFIFFAITGCSSEKNQNVQKINIYETENYYGKKENTLVVIENKEIINFFVKVINNAKWVQGLVGRGKDPDYIIEIGKDSYLFWTDDIKAVMAKEEDNGTIFSLSNSSTKKVNEIIRQYLNPLN</sequence>